<dbReference type="PROSITE" id="PS50075">
    <property type="entry name" value="CARRIER"/>
    <property type="match status" value="1"/>
</dbReference>
<dbReference type="Pfam" id="PF21089">
    <property type="entry name" value="PKS_DH_N"/>
    <property type="match status" value="1"/>
</dbReference>
<evidence type="ECO:0000259" key="11">
    <source>
        <dbReference type="PROSITE" id="PS52019"/>
    </source>
</evidence>
<evidence type="ECO:0000313" key="12">
    <source>
        <dbReference type="EMBL" id="KAJ6263442.1"/>
    </source>
</evidence>
<keyword evidence="5" id="KW-0511">Multifunctional enzyme</keyword>
<dbReference type="InterPro" id="IPR036736">
    <property type="entry name" value="ACP-like_sf"/>
</dbReference>
<dbReference type="InterPro" id="IPR020807">
    <property type="entry name" value="PKS_DH"/>
</dbReference>
<evidence type="ECO:0000259" key="9">
    <source>
        <dbReference type="PROSITE" id="PS50075"/>
    </source>
</evidence>
<evidence type="ECO:0000256" key="6">
    <source>
        <dbReference type="ARBA" id="ARBA00023315"/>
    </source>
</evidence>
<protein>
    <recommendedName>
        <fullName evidence="14">Carrier domain-containing protein</fullName>
    </recommendedName>
</protein>
<feature type="region of interest" description="C-terminal hotdog fold" evidence="7">
    <location>
        <begin position="956"/>
        <end position="1116"/>
    </location>
</feature>
<dbReference type="GO" id="GO:0006633">
    <property type="term" value="P:fatty acid biosynthetic process"/>
    <property type="evidence" value="ECO:0007669"/>
    <property type="project" value="InterPro"/>
</dbReference>
<keyword evidence="13" id="KW-1185">Reference proteome</keyword>
<comment type="caution">
    <text evidence="12">The sequence shown here is derived from an EMBL/GenBank/DDBJ whole genome shotgun (WGS) entry which is preliminary data.</text>
</comment>
<dbReference type="GO" id="GO:0030639">
    <property type="term" value="P:polyketide biosynthetic process"/>
    <property type="evidence" value="ECO:0007669"/>
    <property type="project" value="UniProtKB-ARBA"/>
</dbReference>
<dbReference type="GO" id="GO:0016491">
    <property type="term" value="F:oxidoreductase activity"/>
    <property type="evidence" value="ECO:0007669"/>
    <property type="project" value="UniProtKB-KW"/>
</dbReference>
<dbReference type="Gene3D" id="3.90.180.10">
    <property type="entry name" value="Medium-chain alcohol dehydrogenases, catalytic domain"/>
    <property type="match status" value="1"/>
</dbReference>
<dbReference type="InterPro" id="IPR006162">
    <property type="entry name" value="Ppantetheine_attach_site"/>
</dbReference>
<keyword evidence="6" id="KW-0012">Acyltransferase</keyword>
<dbReference type="InterPro" id="IPR050091">
    <property type="entry name" value="PKS_NRPS_Biosynth_Enz"/>
</dbReference>
<dbReference type="SUPFAM" id="SSF52151">
    <property type="entry name" value="FabD/lysophospholipase-like"/>
    <property type="match status" value="1"/>
</dbReference>
<dbReference type="SMART" id="SM00825">
    <property type="entry name" value="PKS_KS"/>
    <property type="match status" value="1"/>
</dbReference>
<dbReference type="Pfam" id="PF23114">
    <property type="entry name" value="NAD-bd_HRPKS_sdrA"/>
    <property type="match status" value="1"/>
</dbReference>
<evidence type="ECO:0000256" key="1">
    <source>
        <dbReference type="ARBA" id="ARBA00022450"/>
    </source>
</evidence>
<dbReference type="SMART" id="SM00829">
    <property type="entry name" value="PKS_ER"/>
    <property type="match status" value="1"/>
</dbReference>
<dbReference type="FunFam" id="3.40.50.720:FF:000209">
    <property type="entry name" value="Polyketide synthase Pks12"/>
    <property type="match status" value="1"/>
</dbReference>
<dbReference type="GO" id="GO:0004312">
    <property type="term" value="F:fatty acid synthase activity"/>
    <property type="evidence" value="ECO:0007669"/>
    <property type="project" value="TreeGrafter"/>
</dbReference>
<dbReference type="GO" id="GO:0004315">
    <property type="term" value="F:3-oxoacyl-[acyl-carrier-protein] synthase activity"/>
    <property type="evidence" value="ECO:0007669"/>
    <property type="project" value="InterPro"/>
</dbReference>
<dbReference type="PANTHER" id="PTHR43775">
    <property type="entry name" value="FATTY ACID SYNTHASE"/>
    <property type="match status" value="1"/>
</dbReference>
<dbReference type="InterPro" id="IPR013149">
    <property type="entry name" value="ADH-like_C"/>
</dbReference>
<dbReference type="InterPro" id="IPR014031">
    <property type="entry name" value="Ketoacyl_synth_C"/>
</dbReference>
<dbReference type="InterPro" id="IPR049551">
    <property type="entry name" value="PKS_DH_C"/>
</dbReference>
<dbReference type="InterPro" id="IPR056501">
    <property type="entry name" value="NAD-bd_HRPKS_sdrA"/>
</dbReference>
<feature type="region of interest" description="Disordered" evidence="8">
    <location>
        <begin position="939"/>
        <end position="959"/>
    </location>
</feature>
<feature type="active site" description="Proton donor; for dehydratase activity" evidence="7">
    <location>
        <position position="1027"/>
    </location>
</feature>
<feature type="domain" description="Carrier" evidence="9">
    <location>
        <begin position="1744"/>
        <end position="1826"/>
    </location>
</feature>
<dbReference type="SMART" id="SM00823">
    <property type="entry name" value="PKS_PP"/>
    <property type="match status" value="1"/>
</dbReference>
<dbReference type="InterPro" id="IPR013154">
    <property type="entry name" value="ADH-like_N"/>
</dbReference>
<dbReference type="PROSITE" id="PS00606">
    <property type="entry name" value="KS3_1"/>
    <property type="match status" value="1"/>
</dbReference>
<keyword evidence="3" id="KW-0808">Transferase</keyword>
<dbReference type="InterPro" id="IPR014043">
    <property type="entry name" value="Acyl_transferase_dom"/>
</dbReference>
<evidence type="ECO:0000313" key="13">
    <source>
        <dbReference type="Proteomes" id="UP001221413"/>
    </source>
</evidence>
<dbReference type="Pfam" id="PF00109">
    <property type="entry name" value="ketoacyl-synt"/>
    <property type="match status" value="1"/>
</dbReference>
<dbReference type="InterPro" id="IPR009081">
    <property type="entry name" value="PP-bd_ACP"/>
</dbReference>
<evidence type="ECO:0000256" key="7">
    <source>
        <dbReference type="PROSITE-ProRule" id="PRU01363"/>
    </source>
</evidence>
<dbReference type="PANTHER" id="PTHR43775:SF29">
    <property type="entry name" value="ASPERFURANONE POLYKETIDE SYNTHASE AFOG-RELATED"/>
    <property type="match status" value="1"/>
</dbReference>
<gene>
    <name evidence="12" type="ORF">Dda_2005</name>
</gene>
<dbReference type="InterPro" id="IPR018201">
    <property type="entry name" value="Ketoacyl_synth_AS"/>
</dbReference>
<dbReference type="InterPro" id="IPR001227">
    <property type="entry name" value="Ac_transferase_dom_sf"/>
</dbReference>
<sequence>MSFGDDVKPKGYFIDGNIAVFDAPFFSITAEEAKAMDPQQRLLLETAYHAIENAGITLDWLRGSNTSVHVGCLSQDYKLSNAKDPEVAAKYSATGDELSILANRLSWFFNLKGPSLAVETACSSSLVAVDLACQLLRSGDTDMGIIAGTSLIHGPDFYLNLGNMGFLSPDNRCYSFDARANGYSRAEGFGVLLVQRVSDAIKQNRTIRAVIRSSGSNSDGYTPGLTQPNGDAQLALIRETYRKAGLSMKETRYVEAHGTGTMVGDPIEAHAIGAAFRAVRSQDDPLHIGAIKASIGHMEAASGIGGVIKTILVLERGIIPPIADLQELNPTIDHEYYRLKFPVKPTFWPTKGIRRASVNSFGFGGSNAHVVLDDARSFLADNKLTANHNTQSQSLMTSDYHPTSGPNGVVEKSQQTQGFLATCSRSQPHILLFSAADEEGVQRFCNNKIAEELRAEAVESRVHNPDISQPLCAALQIALVDLLDAIGVKPAIVFGHSSGETAAAYCKGALSHKSAMKIAYFRGLAAAAVARDPETRNGAMLIAGISKMEMLPILKTLAEKGHSDIYIACVNSPTNLTMAGDKNDLGALKLILDEKPAFTRLLKVPCAYHSPHMITSSKAYLSKAGKLDSRREKSDSIPFISYLDGKDTPSDRLQQIDYWLENFCSPVNFTESLSMIDRLASMANGPKKLDLSHRKGLSITNILEIGPHGALRSVIREILQTFQFANNIHYDAAVTRGASALETFLKAVGSLQCCGFNINTSKLSSSYGSEVPPLVDLPAYPFAHSRTFWSESRRSKNQRLRRYKPHELLGVPVPDNNPFFASWRNFLSRSKSTWIEDHNINNIVLYPGAGMLAMAIEAANQHINSILNVEPEAFCMKDVEFMAAMRIPEAPSELETHIYLRVCGEKKIKPSTWYEFNILSCEDGTWKTNCKGLIRAETGNDDSRSLRRPSNDPSSLRNLPPNEFYDSIRKAGYIYGPSFQRISRIQCSAQGDALGTVKVYESSTCKAENRGPRALDMAHIIHPATLDAFLHFPLANIVQDSTDSFPTMIPTKLKRFWLLSTGLDHRTTSTLSVTTKCDLSGYRGYEYSVSVAGPRNETRAEISGYEMTRVSGVAQSSLHTIFPDGIHTCWRPGWEALRTAPTEKPTASQDKKPKEGLRINTVEIHVHSATRSVLELASTLLSRLDASGQWWCKIVDSVHASNLKNSADIKIILWDMDRESILANITKKDLSTLQKILSTKDSILWIQTADQLDPAFSSQHLIDGLSRVVRLEHSMSNFATLSTMSKNTLARTNAIVRVCQTLLSGADSCNIPQTFRETSAGDIEFCSLVEATEITKTVQAARLAPEPEPIPWDVKTPLKMVVGSPGVLDTTHFIEDHEHKDPLQDDEIEVEVKAVGVNFKDCLIALGALNENSIGSEISGVVTRIGRNTISHELRPGSRVFGFSTNGYRTLFRNHAESFSRIPESLTFAEAASIPINYATAWHSLRYMANLVAGETVLIHSGAGGTGQAAIQIAQHLGATVFTTVGTDEKRKLLTAQYGISPNHIFNSRDSTGFSKAVMRLTSGRGVDVVFNSLSGDMLFNSWDCIAPFGRFIEIGKRDIQARNALPMAQFEKNCSFSAVDLGHMFLERPKQVTKLINEIVDLFNGAEHDDEKQMMLAQQTYIPVLRSDFHALLDHYCNADLVLTAPGSEQLTVGLKLLNVDPELDPLGTSWGKNPMFQALRRISADAAGSAGMDVASRFAAANSNTEAVGIVVATLTERLASTIAGTSPQDIEEGKSIQAYGVDSLQTMELRSWFLKSFQSDLPAFEILGAPSLTALARIIVERSQVHKFQATALHHKTSGN</sequence>
<dbReference type="Gene3D" id="3.40.366.10">
    <property type="entry name" value="Malonyl-Coenzyme A Acyl Carrier Protein, domain 2"/>
    <property type="match status" value="1"/>
</dbReference>
<dbReference type="Pfam" id="PF08240">
    <property type="entry name" value="ADH_N"/>
    <property type="match status" value="1"/>
</dbReference>
<dbReference type="Pfam" id="PF00698">
    <property type="entry name" value="Acyl_transf_1"/>
    <property type="match status" value="1"/>
</dbReference>
<dbReference type="InterPro" id="IPR032821">
    <property type="entry name" value="PKS_assoc"/>
</dbReference>
<dbReference type="InterPro" id="IPR020806">
    <property type="entry name" value="PKS_PP-bd"/>
</dbReference>
<evidence type="ECO:0008006" key="14">
    <source>
        <dbReference type="Google" id="ProtNLM"/>
    </source>
</evidence>
<evidence type="ECO:0000256" key="4">
    <source>
        <dbReference type="ARBA" id="ARBA00023002"/>
    </source>
</evidence>
<dbReference type="InterPro" id="IPR014030">
    <property type="entry name" value="Ketoacyl_synth_N"/>
</dbReference>
<dbReference type="CDD" id="cd05195">
    <property type="entry name" value="enoyl_red"/>
    <property type="match status" value="1"/>
</dbReference>
<dbReference type="SUPFAM" id="SSF53901">
    <property type="entry name" value="Thiolase-like"/>
    <property type="match status" value="1"/>
</dbReference>
<dbReference type="PROSITE" id="PS52019">
    <property type="entry name" value="PKS_MFAS_DH"/>
    <property type="match status" value="1"/>
</dbReference>
<feature type="region of interest" description="N-terminal hotdog fold" evidence="7">
    <location>
        <begin position="806"/>
        <end position="941"/>
    </location>
</feature>
<dbReference type="Gene3D" id="1.10.1200.10">
    <property type="entry name" value="ACP-like"/>
    <property type="match status" value="1"/>
</dbReference>
<dbReference type="SUPFAM" id="SSF51735">
    <property type="entry name" value="NAD(P)-binding Rossmann-fold domains"/>
    <property type="match status" value="1"/>
</dbReference>
<dbReference type="InterPro" id="IPR042104">
    <property type="entry name" value="PKS_dehydratase_sf"/>
</dbReference>
<dbReference type="Pfam" id="PF00107">
    <property type="entry name" value="ADH_zinc_N"/>
    <property type="match status" value="1"/>
</dbReference>
<dbReference type="Gene3D" id="3.40.47.10">
    <property type="match status" value="1"/>
</dbReference>
<dbReference type="CDD" id="cd00833">
    <property type="entry name" value="PKS"/>
    <property type="match status" value="1"/>
</dbReference>
<dbReference type="SUPFAM" id="SSF47336">
    <property type="entry name" value="ACP-like"/>
    <property type="match status" value="1"/>
</dbReference>
<dbReference type="GO" id="GO:0031177">
    <property type="term" value="F:phosphopantetheine binding"/>
    <property type="evidence" value="ECO:0007669"/>
    <property type="project" value="InterPro"/>
</dbReference>
<organism evidence="12 13">
    <name type="scientific">Drechslerella dactyloides</name>
    <name type="common">Nematode-trapping fungus</name>
    <name type="synonym">Arthrobotrys dactyloides</name>
    <dbReference type="NCBI Taxonomy" id="74499"/>
    <lineage>
        <taxon>Eukaryota</taxon>
        <taxon>Fungi</taxon>
        <taxon>Dikarya</taxon>
        <taxon>Ascomycota</taxon>
        <taxon>Pezizomycotina</taxon>
        <taxon>Orbiliomycetes</taxon>
        <taxon>Orbiliales</taxon>
        <taxon>Orbiliaceae</taxon>
        <taxon>Drechslerella</taxon>
    </lineage>
</organism>
<dbReference type="InterPro" id="IPR049552">
    <property type="entry name" value="PKS_DH_N"/>
</dbReference>
<proteinExistence type="predicted"/>
<evidence type="ECO:0000256" key="3">
    <source>
        <dbReference type="ARBA" id="ARBA00022679"/>
    </source>
</evidence>
<dbReference type="Pfam" id="PF00550">
    <property type="entry name" value="PP-binding"/>
    <property type="match status" value="1"/>
</dbReference>
<name>A0AAD6J6Y8_DREDA</name>
<dbReference type="InterPro" id="IPR020843">
    <property type="entry name" value="ER"/>
</dbReference>
<dbReference type="SUPFAM" id="SSF55048">
    <property type="entry name" value="Probable ACP-binding domain of malonyl-CoA ACP transacylase"/>
    <property type="match status" value="1"/>
</dbReference>
<dbReference type="SMART" id="SM00827">
    <property type="entry name" value="PKS_AT"/>
    <property type="match status" value="1"/>
</dbReference>
<keyword evidence="4" id="KW-0560">Oxidoreductase</keyword>
<reference evidence="12" key="1">
    <citation type="submission" date="2023-01" db="EMBL/GenBank/DDBJ databases">
        <title>The chitinases involved in constricting ring structure development in the nematode-trapping fungus Drechslerella dactyloides.</title>
        <authorList>
            <person name="Wang R."/>
            <person name="Zhang L."/>
            <person name="Tang P."/>
            <person name="Li S."/>
            <person name="Liang L."/>
        </authorList>
    </citation>
    <scope>NUCLEOTIDE SEQUENCE</scope>
    <source>
        <strain evidence="12">YMF1.00031</strain>
    </source>
</reference>
<keyword evidence="2" id="KW-0597">Phosphoprotein</keyword>
<accession>A0AAD6J6Y8</accession>
<feature type="domain" description="Ketosynthase family 3 (KS3)" evidence="10">
    <location>
        <begin position="1"/>
        <end position="374"/>
    </location>
</feature>
<evidence type="ECO:0000256" key="8">
    <source>
        <dbReference type="SAM" id="MobiDB-lite"/>
    </source>
</evidence>
<keyword evidence="1" id="KW-0596">Phosphopantetheine</keyword>
<dbReference type="InterPro" id="IPR016035">
    <property type="entry name" value="Acyl_Trfase/lysoPLipase"/>
</dbReference>
<dbReference type="Proteomes" id="UP001221413">
    <property type="component" value="Unassembled WGS sequence"/>
</dbReference>
<dbReference type="PROSITE" id="PS00012">
    <property type="entry name" value="PHOSPHOPANTETHEINE"/>
    <property type="match status" value="1"/>
</dbReference>
<dbReference type="SMART" id="SM00826">
    <property type="entry name" value="PKS_DH"/>
    <property type="match status" value="1"/>
</dbReference>
<dbReference type="InterPro" id="IPR016036">
    <property type="entry name" value="Malonyl_transacylase_ACP-bd"/>
</dbReference>
<evidence type="ECO:0000256" key="2">
    <source>
        <dbReference type="ARBA" id="ARBA00022553"/>
    </source>
</evidence>
<dbReference type="InterPro" id="IPR020841">
    <property type="entry name" value="PKS_Beta-ketoAc_synthase_dom"/>
</dbReference>
<dbReference type="GO" id="GO:1901336">
    <property type="term" value="P:lactone biosynthetic process"/>
    <property type="evidence" value="ECO:0007669"/>
    <property type="project" value="UniProtKB-ARBA"/>
</dbReference>
<evidence type="ECO:0000256" key="5">
    <source>
        <dbReference type="ARBA" id="ARBA00023268"/>
    </source>
</evidence>
<dbReference type="Pfam" id="PF02801">
    <property type="entry name" value="Ketoacyl-synt_C"/>
    <property type="match status" value="1"/>
</dbReference>
<dbReference type="Pfam" id="PF16197">
    <property type="entry name" value="KAsynt_C_assoc"/>
    <property type="match status" value="1"/>
</dbReference>
<dbReference type="InterPro" id="IPR016039">
    <property type="entry name" value="Thiolase-like"/>
</dbReference>
<dbReference type="InterPro" id="IPR049900">
    <property type="entry name" value="PKS_mFAS_DH"/>
</dbReference>
<dbReference type="Pfam" id="PF14765">
    <property type="entry name" value="PS-DH"/>
    <property type="match status" value="1"/>
</dbReference>
<evidence type="ECO:0000259" key="10">
    <source>
        <dbReference type="PROSITE" id="PS52004"/>
    </source>
</evidence>
<dbReference type="EMBL" id="JAQGDS010000002">
    <property type="protein sequence ID" value="KAJ6263442.1"/>
    <property type="molecule type" value="Genomic_DNA"/>
</dbReference>
<feature type="active site" description="Proton acceptor; for dehydratase activity" evidence="7">
    <location>
        <position position="838"/>
    </location>
</feature>
<dbReference type="InterPro" id="IPR011032">
    <property type="entry name" value="GroES-like_sf"/>
</dbReference>
<dbReference type="InterPro" id="IPR036291">
    <property type="entry name" value="NAD(P)-bd_dom_sf"/>
</dbReference>
<dbReference type="Gene3D" id="3.10.129.110">
    <property type="entry name" value="Polyketide synthase dehydratase"/>
    <property type="match status" value="1"/>
</dbReference>
<feature type="domain" description="PKS/mFAS DH" evidence="11">
    <location>
        <begin position="806"/>
        <end position="1116"/>
    </location>
</feature>
<dbReference type="PROSITE" id="PS52004">
    <property type="entry name" value="KS3_2"/>
    <property type="match status" value="1"/>
</dbReference>
<dbReference type="SUPFAM" id="SSF50129">
    <property type="entry name" value="GroES-like"/>
    <property type="match status" value="1"/>
</dbReference>